<dbReference type="RefSeq" id="XP_020109726.1">
    <property type="nucleotide sequence ID" value="XM_020254137.1"/>
</dbReference>
<feature type="region of interest" description="Disordered" evidence="1">
    <location>
        <begin position="158"/>
        <end position="200"/>
    </location>
</feature>
<dbReference type="PANTHER" id="PTHR33915">
    <property type="entry name" value="OSJNBA0033G05.11 PROTEIN"/>
    <property type="match status" value="1"/>
</dbReference>
<evidence type="ECO:0000259" key="2">
    <source>
        <dbReference type="Pfam" id="PF07647"/>
    </source>
</evidence>
<dbReference type="Proteomes" id="UP000515123">
    <property type="component" value="Linkage group 19"/>
</dbReference>
<evidence type="ECO:0000313" key="4">
    <source>
        <dbReference type="RefSeq" id="XP_020109726.1"/>
    </source>
</evidence>
<dbReference type="CDD" id="cd09487">
    <property type="entry name" value="SAM_superfamily"/>
    <property type="match status" value="1"/>
</dbReference>
<dbReference type="Pfam" id="PF07647">
    <property type="entry name" value="SAM_2"/>
    <property type="match status" value="1"/>
</dbReference>
<feature type="compositionally biased region" description="Polar residues" evidence="1">
    <location>
        <begin position="158"/>
        <end position="171"/>
    </location>
</feature>
<accession>A0A6P5GM23</accession>
<dbReference type="OrthoDB" id="1887912at2759"/>
<feature type="compositionally biased region" description="Acidic residues" evidence="1">
    <location>
        <begin position="181"/>
        <end position="191"/>
    </location>
</feature>
<organism evidence="3 4">
    <name type="scientific">Ananas comosus</name>
    <name type="common">Pineapple</name>
    <name type="synonym">Ananas ananas</name>
    <dbReference type="NCBI Taxonomy" id="4615"/>
    <lineage>
        <taxon>Eukaryota</taxon>
        <taxon>Viridiplantae</taxon>
        <taxon>Streptophyta</taxon>
        <taxon>Embryophyta</taxon>
        <taxon>Tracheophyta</taxon>
        <taxon>Spermatophyta</taxon>
        <taxon>Magnoliopsida</taxon>
        <taxon>Liliopsida</taxon>
        <taxon>Poales</taxon>
        <taxon>Bromeliaceae</taxon>
        <taxon>Bromelioideae</taxon>
        <taxon>Ananas</taxon>
    </lineage>
</organism>
<reference evidence="3" key="1">
    <citation type="journal article" date="2015" name="Nat. Genet.">
        <title>The pineapple genome and the evolution of CAM photosynthesis.</title>
        <authorList>
            <person name="Ming R."/>
            <person name="VanBuren R."/>
            <person name="Wai C.M."/>
            <person name="Tang H."/>
            <person name="Schatz M.C."/>
            <person name="Bowers J.E."/>
            <person name="Lyons E."/>
            <person name="Wang M.L."/>
            <person name="Chen J."/>
            <person name="Biggers E."/>
            <person name="Zhang J."/>
            <person name="Huang L."/>
            <person name="Zhang L."/>
            <person name="Miao W."/>
            <person name="Zhang J."/>
            <person name="Ye Z."/>
            <person name="Miao C."/>
            <person name="Lin Z."/>
            <person name="Wang H."/>
            <person name="Zhou H."/>
            <person name="Yim W.C."/>
            <person name="Priest H.D."/>
            <person name="Zheng C."/>
            <person name="Woodhouse M."/>
            <person name="Edger P.P."/>
            <person name="Guyot R."/>
            <person name="Guo H.B."/>
            <person name="Guo H."/>
            <person name="Zheng G."/>
            <person name="Singh R."/>
            <person name="Sharma A."/>
            <person name="Min X."/>
            <person name="Zheng Y."/>
            <person name="Lee H."/>
            <person name="Gurtowski J."/>
            <person name="Sedlazeck F.J."/>
            <person name="Harkess A."/>
            <person name="McKain M.R."/>
            <person name="Liao Z."/>
            <person name="Fang J."/>
            <person name="Liu J."/>
            <person name="Zhang X."/>
            <person name="Zhang Q."/>
            <person name="Hu W."/>
            <person name="Qin Y."/>
            <person name="Wang K."/>
            <person name="Chen L.Y."/>
            <person name="Shirley N."/>
            <person name="Lin Y.R."/>
            <person name="Liu L.Y."/>
            <person name="Hernandez A.G."/>
            <person name="Wright C.L."/>
            <person name="Bulone V."/>
            <person name="Tuskan G.A."/>
            <person name="Heath K."/>
            <person name="Zee F."/>
            <person name="Moore P.H."/>
            <person name="Sunkar R."/>
            <person name="Leebens-Mack J.H."/>
            <person name="Mockler T."/>
            <person name="Bennetzen J.L."/>
            <person name="Freeling M."/>
            <person name="Sankoff D."/>
            <person name="Paterson A.H."/>
            <person name="Zhu X."/>
            <person name="Yang X."/>
            <person name="Smith J.A."/>
            <person name="Cushman J.C."/>
            <person name="Paull R.E."/>
            <person name="Yu Q."/>
        </authorList>
    </citation>
    <scope>NUCLEOTIDE SEQUENCE [LARGE SCALE GENOMIC DNA]</scope>
    <source>
        <strain evidence="3">cv. F153</strain>
    </source>
</reference>
<evidence type="ECO:0000313" key="3">
    <source>
        <dbReference type="Proteomes" id="UP000515123"/>
    </source>
</evidence>
<dbReference type="Gramene" id="Aco008177.1.mrna1">
    <property type="protein sequence ID" value="Aco008177.1.mrna1.cds1"/>
    <property type="gene ID" value="Aco008177.1.path1"/>
</dbReference>
<dbReference type="PANTHER" id="PTHR33915:SF1">
    <property type="entry name" value="OS04G0644100 PROTEIN"/>
    <property type="match status" value="1"/>
</dbReference>
<keyword evidence="3" id="KW-1185">Reference proteome</keyword>
<dbReference type="AlphaFoldDB" id="A0A6P5GM23"/>
<reference evidence="4" key="2">
    <citation type="submission" date="2025-08" db="UniProtKB">
        <authorList>
            <consortium name="RefSeq"/>
        </authorList>
    </citation>
    <scope>IDENTIFICATION</scope>
    <source>
        <tissue evidence="4">Leaf</tissue>
    </source>
</reference>
<dbReference type="SUPFAM" id="SSF47769">
    <property type="entry name" value="SAM/Pointed domain"/>
    <property type="match status" value="1"/>
</dbReference>
<dbReference type="InterPro" id="IPR013761">
    <property type="entry name" value="SAM/pointed_sf"/>
</dbReference>
<name>A0A6P5GM23_ANACO</name>
<feature type="domain" description="SAM" evidence="2">
    <location>
        <begin position="22"/>
        <end position="59"/>
    </location>
</feature>
<proteinExistence type="predicted"/>
<dbReference type="GeneID" id="109725076"/>
<protein>
    <submittedName>
        <fullName evidence="4">Uncharacterized protein LOC109725076</fullName>
    </submittedName>
</protein>
<sequence>MDWYSWLSRTTLEPSLVYEYGFMFTRNELEGDDVAYFDHEFLKSMGISIAKHRLEILKLAMKAKKKSRGGVGGGSMTTTTQHMHKLLTTALKRTKSCISKYMHTLVHPNRHDSSSIVIVRGDRRRGTEGVLKRDRKMVVVQQGRLMFTNGGVKVSSNCPSPLSRSATSPMVSSCHCKSGEGDDDDDNDDDDGYRGSNDGNTFKWDSMFKDLKPT</sequence>
<dbReference type="Gene3D" id="1.10.150.50">
    <property type="entry name" value="Transcription Factor, Ets-1"/>
    <property type="match status" value="1"/>
</dbReference>
<gene>
    <name evidence="4" type="primary">LOC109725076</name>
</gene>
<evidence type="ECO:0000256" key="1">
    <source>
        <dbReference type="SAM" id="MobiDB-lite"/>
    </source>
</evidence>
<dbReference type="InterPro" id="IPR001660">
    <property type="entry name" value="SAM"/>
</dbReference>